<reference evidence="3" key="1">
    <citation type="submission" date="2020-05" db="EMBL/GenBank/DDBJ databases">
        <title>Phylogenomic resolution of chytrid fungi.</title>
        <authorList>
            <person name="Stajich J.E."/>
            <person name="Amses K."/>
            <person name="Simmons R."/>
            <person name="Seto K."/>
            <person name="Myers J."/>
            <person name="Bonds A."/>
            <person name="Quandt C.A."/>
            <person name="Barry K."/>
            <person name="Liu P."/>
            <person name="Grigoriev I."/>
            <person name="Longcore J.E."/>
            <person name="James T.Y."/>
        </authorList>
    </citation>
    <scope>NUCLEOTIDE SEQUENCE</scope>
    <source>
        <strain evidence="3">PLAUS21</strain>
    </source>
</reference>
<evidence type="ECO:0000313" key="3">
    <source>
        <dbReference type="EMBL" id="KAJ3259110.1"/>
    </source>
</evidence>
<gene>
    <name evidence="3" type="ORF">HK103_002997</name>
</gene>
<dbReference type="GO" id="GO:0140469">
    <property type="term" value="P:GCN2-mediated signaling"/>
    <property type="evidence" value="ECO:0007669"/>
    <property type="project" value="TreeGrafter"/>
</dbReference>
<dbReference type="SUPFAM" id="SSF54211">
    <property type="entry name" value="Ribosomal protein S5 domain 2-like"/>
    <property type="match status" value="1"/>
</dbReference>
<evidence type="ECO:0000259" key="2">
    <source>
        <dbReference type="Pfam" id="PF01205"/>
    </source>
</evidence>
<dbReference type="AlphaFoldDB" id="A0AAD5UIK9"/>
<feature type="domain" description="Impact N-terminal" evidence="2">
    <location>
        <begin position="151"/>
        <end position="251"/>
    </location>
</feature>
<keyword evidence="4" id="KW-1185">Reference proteome</keyword>
<dbReference type="PROSITE" id="PS00910">
    <property type="entry name" value="UPF0029"/>
    <property type="match status" value="1"/>
</dbReference>
<evidence type="ECO:0000256" key="1">
    <source>
        <dbReference type="ARBA" id="ARBA00007665"/>
    </source>
</evidence>
<comment type="similarity">
    <text evidence="1">Belongs to the IMPACT family.</text>
</comment>
<dbReference type="PANTHER" id="PTHR16301:SF25">
    <property type="entry name" value="PROTEIN IMPACT"/>
    <property type="match status" value="1"/>
</dbReference>
<dbReference type="InterPro" id="IPR020569">
    <property type="entry name" value="UPF0029_Impact_CS"/>
</dbReference>
<proteinExistence type="inferred from homology"/>
<dbReference type="PANTHER" id="PTHR16301">
    <property type="entry name" value="IMPACT-RELATED"/>
    <property type="match status" value="1"/>
</dbReference>
<dbReference type="InterPro" id="IPR001498">
    <property type="entry name" value="Impact_N"/>
</dbReference>
<dbReference type="InterPro" id="IPR036956">
    <property type="entry name" value="Impact_N_sf"/>
</dbReference>
<dbReference type="InterPro" id="IPR023582">
    <property type="entry name" value="Impact"/>
</dbReference>
<comment type="caution">
    <text evidence="3">The sequence shown here is derived from an EMBL/GenBank/DDBJ whole genome shotgun (WGS) entry which is preliminary data.</text>
</comment>
<dbReference type="Pfam" id="PF01205">
    <property type="entry name" value="Impact_N"/>
    <property type="match status" value="1"/>
</dbReference>
<dbReference type="Gene3D" id="3.30.230.30">
    <property type="entry name" value="Impact, N-terminal domain"/>
    <property type="match status" value="1"/>
</dbReference>
<dbReference type="GO" id="GO:0005737">
    <property type="term" value="C:cytoplasm"/>
    <property type="evidence" value="ECO:0007669"/>
    <property type="project" value="TreeGrafter"/>
</dbReference>
<protein>
    <recommendedName>
        <fullName evidence="2">Impact N-terminal domain-containing protein</fullName>
    </recommendedName>
</protein>
<dbReference type="InterPro" id="IPR020568">
    <property type="entry name" value="Ribosomal_Su5_D2-typ_SF"/>
</dbReference>
<evidence type="ECO:0000313" key="4">
    <source>
        <dbReference type="Proteomes" id="UP001210925"/>
    </source>
</evidence>
<dbReference type="GO" id="GO:0006446">
    <property type="term" value="P:regulation of translational initiation"/>
    <property type="evidence" value="ECO:0007669"/>
    <property type="project" value="TreeGrafter"/>
</dbReference>
<name>A0AAD5UIK9_9FUNG</name>
<dbReference type="Proteomes" id="UP001210925">
    <property type="component" value="Unassembled WGS sequence"/>
</dbReference>
<accession>A0AAD5UIK9</accession>
<sequence length="259" mass="29613">MEEQFNDEILAIESIYNVNLLIDPIEFTTPIGPIIFRFTFIDFKPIIDFKIPAQFPIDVQKDFEKSIQYDLLKCKEITGDCVLFDTIEFIREYLESEFIVKLNEYKSINAEPTVDKVTDKVQQKTFLELGKDGYGSIPIKVYHSEQVVESKSVFVSHCATVTNKNELELVLEALLMNNRLKKATHNIVAYKFGNISDFDDDGEDQAGSRLLHLINLLELDNIVVMVSRWFGGVLLGPSRFKIINNCARDLLVSAGYVKK</sequence>
<dbReference type="EMBL" id="JADGKB010000021">
    <property type="protein sequence ID" value="KAJ3259110.1"/>
    <property type="molecule type" value="Genomic_DNA"/>
</dbReference>
<organism evidence="3 4">
    <name type="scientific">Boothiomyces macroporosus</name>
    <dbReference type="NCBI Taxonomy" id="261099"/>
    <lineage>
        <taxon>Eukaryota</taxon>
        <taxon>Fungi</taxon>
        <taxon>Fungi incertae sedis</taxon>
        <taxon>Chytridiomycota</taxon>
        <taxon>Chytridiomycota incertae sedis</taxon>
        <taxon>Chytridiomycetes</taxon>
        <taxon>Rhizophydiales</taxon>
        <taxon>Terramycetaceae</taxon>
        <taxon>Boothiomyces</taxon>
    </lineage>
</organism>